<reference evidence="6" key="1">
    <citation type="submission" date="2025-08" db="UniProtKB">
        <authorList>
            <consortium name="Ensembl"/>
        </authorList>
    </citation>
    <scope>IDENTIFICATION</scope>
</reference>
<sequence>LPRRHPGGPRGEGGSQGIHGGVPVCWGVPVYRGVPLCVGGPGVPPGVPACPPQLLQRVDPRTGLRGYRAPGGRVPGVPPLAPRSDWVPPAGPPWWRDPRYEVGRLSAHPRLVRLVNTLTGHEDVLEVTAGDSGFSRRFPSSRDWRRDGGRFGSAAPGSPMGSHGIECGIPPGGGPQHSQRLRVGAGNLWDVEPLRDIRTLGEASGAAPGARKSSGWWCRDPLGTLGSPGNARIPQEHWDPPGTPQSACRSGGDF</sequence>
<evidence type="ECO:0000313" key="6">
    <source>
        <dbReference type="Ensembl" id="ENSNPEP00000011277.1"/>
    </source>
</evidence>
<evidence type="ECO:0000256" key="4">
    <source>
        <dbReference type="ARBA" id="ARBA00038168"/>
    </source>
</evidence>
<dbReference type="Proteomes" id="UP000694420">
    <property type="component" value="Unplaced"/>
</dbReference>
<protein>
    <submittedName>
        <fullName evidence="6">Uncharacterized protein</fullName>
    </submittedName>
</protein>
<keyword evidence="3" id="KW-0408">Iron</keyword>
<dbReference type="AlphaFoldDB" id="A0A8C6ZB67"/>
<organism evidence="6 7">
    <name type="scientific">Nothoprocta perdicaria</name>
    <name type="common">Chilean tinamou</name>
    <name type="synonym">Crypturus perdicarius</name>
    <dbReference type="NCBI Taxonomy" id="30464"/>
    <lineage>
        <taxon>Eukaryota</taxon>
        <taxon>Metazoa</taxon>
        <taxon>Chordata</taxon>
        <taxon>Craniata</taxon>
        <taxon>Vertebrata</taxon>
        <taxon>Euteleostomi</taxon>
        <taxon>Archelosauria</taxon>
        <taxon>Archosauria</taxon>
        <taxon>Dinosauria</taxon>
        <taxon>Saurischia</taxon>
        <taxon>Theropoda</taxon>
        <taxon>Coelurosauria</taxon>
        <taxon>Aves</taxon>
        <taxon>Palaeognathae</taxon>
        <taxon>Tinamiformes</taxon>
        <taxon>Tinamidae</taxon>
        <taxon>Nothoprocta</taxon>
    </lineage>
</organism>
<comment type="similarity">
    <text evidence="4">Belongs to the cytochrome b5 family.</text>
</comment>
<accession>A0A8C6ZB67</accession>
<evidence type="ECO:0000256" key="3">
    <source>
        <dbReference type="ARBA" id="ARBA00023004"/>
    </source>
</evidence>
<dbReference type="PANTHER" id="PTHR21281:SF0">
    <property type="entry name" value="CYTOCHROME B5 DOMAIN-CONTAINING PROTEIN 1"/>
    <property type="match status" value="1"/>
</dbReference>
<evidence type="ECO:0000256" key="1">
    <source>
        <dbReference type="ARBA" id="ARBA00022617"/>
    </source>
</evidence>
<name>A0A8C6ZB67_NOTPE</name>
<dbReference type="GO" id="GO:0003341">
    <property type="term" value="P:cilium movement"/>
    <property type="evidence" value="ECO:0007669"/>
    <property type="project" value="TreeGrafter"/>
</dbReference>
<evidence type="ECO:0000256" key="2">
    <source>
        <dbReference type="ARBA" id="ARBA00022723"/>
    </source>
</evidence>
<dbReference type="Ensembl" id="ENSNPET00000011563.1">
    <property type="protein sequence ID" value="ENSNPEP00000011277.1"/>
    <property type="gene ID" value="ENSNPEG00000008469.1"/>
</dbReference>
<keyword evidence="1" id="KW-0349">Heme</keyword>
<dbReference type="PANTHER" id="PTHR21281">
    <property type="entry name" value="CYTOCHROME B5 DOMAIN-CONTAINING PROTEIN 1"/>
    <property type="match status" value="1"/>
</dbReference>
<proteinExistence type="inferred from homology"/>
<keyword evidence="7" id="KW-1185">Reference proteome</keyword>
<evidence type="ECO:0000256" key="5">
    <source>
        <dbReference type="SAM" id="MobiDB-lite"/>
    </source>
</evidence>
<feature type="region of interest" description="Disordered" evidence="5">
    <location>
        <begin position="138"/>
        <end position="178"/>
    </location>
</feature>
<dbReference type="GO" id="GO:0046872">
    <property type="term" value="F:metal ion binding"/>
    <property type="evidence" value="ECO:0007669"/>
    <property type="project" value="UniProtKB-KW"/>
</dbReference>
<feature type="region of interest" description="Disordered" evidence="5">
    <location>
        <begin position="202"/>
        <end position="254"/>
    </location>
</feature>
<keyword evidence="2" id="KW-0479">Metal-binding</keyword>
<dbReference type="InterPro" id="IPR052320">
    <property type="entry name" value="Cytochrome_b5_domain"/>
</dbReference>
<evidence type="ECO:0000313" key="7">
    <source>
        <dbReference type="Proteomes" id="UP000694420"/>
    </source>
</evidence>
<feature type="compositionally biased region" description="Basic and acidic residues" evidence="5">
    <location>
        <begin position="140"/>
        <end position="149"/>
    </location>
</feature>
<reference evidence="6" key="2">
    <citation type="submission" date="2025-09" db="UniProtKB">
        <authorList>
            <consortium name="Ensembl"/>
        </authorList>
    </citation>
    <scope>IDENTIFICATION</scope>
</reference>